<comment type="caution">
    <text evidence="1">The sequence shown here is derived from an EMBL/GenBank/DDBJ whole genome shotgun (WGS) entry which is preliminary data.</text>
</comment>
<dbReference type="AlphaFoldDB" id="A0A926UWQ2"/>
<name>A0A926UWQ2_9CYAN</name>
<keyword evidence="2" id="KW-1185">Reference proteome</keyword>
<dbReference type="RefSeq" id="WP_190351839.1">
    <property type="nucleotide sequence ID" value="NZ_JACJPY010000052.1"/>
</dbReference>
<gene>
    <name evidence="1" type="ORF">H6F44_15010</name>
</gene>
<evidence type="ECO:0000313" key="1">
    <source>
        <dbReference type="EMBL" id="MBD2151420.1"/>
    </source>
</evidence>
<dbReference type="InterPro" id="IPR012933">
    <property type="entry name" value="HicA_mRNA_interferase"/>
</dbReference>
<dbReference type="EMBL" id="JACJPY010000052">
    <property type="protein sequence ID" value="MBD2151420.1"/>
    <property type="molecule type" value="Genomic_DNA"/>
</dbReference>
<dbReference type="Pfam" id="PF07927">
    <property type="entry name" value="HicA_toxin"/>
    <property type="match status" value="1"/>
</dbReference>
<proteinExistence type="predicted"/>
<protein>
    <submittedName>
        <fullName evidence="1">Type II toxin-antitoxin system HicA family toxin</fullName>
    </submittedName>
</protein>
<reference evidence="1" key="1">
    <citation type="journal article" date="2015" name="ISME J.">
        <title>Draft Genome Sequence of Streptomyces incarnatus NRRL8089, which Produces the Nucleoside Antibiotic Sinefungin.</title>
        <authorList>
            <person name="Oshima K."/>
            <person name="Hattori M."/>
            <person name="Shimizu H."/>
            <person name="Fukuda K."/>
            <person name="Nemoto M."/>
            <person name="Inagaki K."/>
            <person name="Tamura T."/>
        </authorList>
    </citation>
    <scope>NUCLEOTIDE SEQUENCE</scope>
    <source>
        <strain evidence="1">FACHB-1277</strain>
    </source>
</reference>
<organism evidence="1 2">
    <name type="scientific">Pseudanabaena cinerea FACHB-1277</name>
    <dbReference type="NCBI Taxonomy" id="2949581"/>
    <lineage>
        <taxon>Bacteria</taxon>
        <taxon>Bacillati</taxon>
        <taxon>Cyanobacteriota</taxon>
        <taxon>Cyanophyceae</taxon>
        <taxon>Pseudanabaenales</taxon>
        <taxon>Pseudanabaenaceae</taxon>
        <taxon>Pseudanabaena</taxon>
        <taxon>Pseudanabaena cinerea</taxon>
    </lineage>
</organism>
<dbReference type="Proteomes" id="UP000631421">
    <property type="component" value="Unassembled WGS sequence"/>
</dbReference>
<reference evidence="1" key="2">
    <citation type="submission" date="2020-08" db="EMBL/GenBank/DDBJ databases">
        <authorList>
            <person name="Chen M."/>
            <person name="Teng W."/>
            <person name="Zhao L."/>
            <person name="Hu C."/>
            <person name="Zhou Y."/>
            <person name="Han B."/>
            <person name="Song L."/>
            <person name="Shu W."/>
        </authorList>
    </citation>
    <scope>NUCLEOTIDE SEQUENCE</scope>
    <source>
        <strain evidence="1">FACHB-1277</strain>
    </source>
</reference>
<accession>A0A926UWQ2</accession>
<sequence length="98" mass="11368">MNTKNKKTLNAIFEDPISSDIRFDDVKKLIKSLGGKIKEGRGSRVMFELNGKIGRFHEPHPNPEIKRYVVKDLRDFLEVAGCLPEEEQQKQENKQENK</sequence>
<evidence type="ECO:0000313" key="2">
    <source>
        <dbReference type="Proteomes" id="UP000631421"/>
    </source>
</evidence>
<dbReference type="GO" id="GO:0003729">
    <property type="term" value="F:mRNA binding"/>
    <property type="evidence" value="ECO:0007669"/>
    <property type="project" value="InterPro"/>
</dbReference>